<name>A0ABY3Z4J8_STRRM</name>
<comment type="similarity">
    <text evidence="7">Belongs to the binding-protein-dependent transport system permease family.</text>
</comment>
<dbReference type="Gene3D" id="1.10.3720.10">
    <property type="entry name" value="MetI-like"/>
    <property type="match status" value="1"/>
</dbReference>
<comment type="subcellular location">
    <subcellularLocation>
        <location evidence="1 7">Cell membrane</location>
        <topology evidence="1 7">Multi-pass membrane protein</topology>
    </subcellularLocation>
</comment>
<reference evidence="10 11" key="1">
    <citation type="submission" date="2022-03" db="EMBL/GenBank/DDBJ databases">
        <title>Complete genome of Streptomyces rimosus ssp. rimosus R7 (=ATCC 10970).</title>
        <authorList>
            <person name="Beganovic S."/>
            <person name="Ruckert C."/>
            <person name="Busche T."/>
            <person name="Kalinowski J."/>
            <person name="Wittmann C."/>
        </authorList>
    </citation>
    <scope>NUCLEOTIDE SEQUENCE [LARGE SCALE GENOMIC DNA]</scope>
    <source>
        <strain evidence="10 11">R7</strain>
    </source>
</reference>
<keyword evidence="2 7" id="KW-0813">Transport</keyword>
<proteinExistence type="inferred from homology"/>
<feature type="transmembrane region" description="Helical" evidence="7">
    <location>
        <begin position="235"/>
        <end position="256"/>
    </location>
</feature>
<dbReference type="InterPro" id="IPR000515">
    <property type="entry name" value="MetI-like"/>
</dbReference>
<feature type="transmembrane region" description="Helical" evidence="7">
    <location>
        <begin position="395"/>
        <end position="413"/>
    </location>
</feature>
<evidence type="ECO:0000313" key="10">
    <source>
        <dbReference type="EMBL" id="UNZ05241.1"/>
    </source>
</evidence>
<evidence type="ECO:0000256" key="3">
    <source>
        <dbReference type="ARBA" id="ARBA00022475"/>
    </source>
</evidence>
<keyword evidence="5 7" id="KW-1133">Transmembrane helix</keyword>
<evidence type="ECO:0000256" key="7">
    <source>
        <dbReference type="RuleBase" id="RU363032"/>
    </source>
</evidence>
<evidence type="ECO:0000256" key="8">
    <source>
        <dbReference type="SAM" id="MobiDB-lite"/>
    </source>
</evidence>
<dbReference type="PANTHER" id="PTHR30193">
    <property type="entry name" value="ABC TRANSPORTER PERMEASE PROTEIN"/>
    <property type="match status" value="1"/>
</dbReference>
<keyword evidence="11" id="KW-1185">Reference proteome</keyword>
<keyword evidence="4 7" id="KW-0812">Transmembrane</keyword>
<feature type="transmembrane region" description="Helical" evidence="7">
    <location>
        <begin position="342"/>
        <end position="364"/>
    </location>
</feature>
<evidence type="ECO:0000256" key="1">
    <source>
        <dbReference type="ARBA" id="ARBA00004651"/>
    </source>
</evidence>
<feature type="region of interest" description="Disordered" evidence="8">
    <location>
        <begin position="1"/>
        <end position="131"/>
    </location>
</feature>
<evidence type="ECO:0000259" key="9">
    <source>
        <dbReference type="PROSITE" id="PS50928"/>
    </source>
</evidence>
<feature type="transmembrane region" description="Helical" evidence="7">
    <location>
        <begin position="142"/>
        <end position="161"/>
    </location>
</feature>
<feature type="compositionally biased region" description="Basic and acidic residues" evidence="8">
    <location>
        <begin position="74"/>
        <end position="91"/>
    </location>
</feature>
<organism evidence="10 11">
    <name type="scientific">Streptomyces rimosus subsp. rimosus</name>
    <dbReference type="NCBI Taxonomy" id="132474"/>
    <lineage>
        <taxon>Bacteria</taxon>
        <taxon>Bacillati</taxon>
        <taxon>Actinomycetota</taxon>
        <taxon>Actinomycetes</taxon>
        <taxon>Kitasatosporales</taxon>
        <taxon>Streptomycetaceae</taxon>
        <taxon>Streptomyces</taxon>
    </lineage>
</organism>
<dbReference type="InterPro" id="IPR035906">
    <property type="entry name" value="MetI-like_sf"/>
</dbReference>
<feature type="transmembrane region" description="Helical" evidence="7">
    <location>
        <begin position="202"/>
        <end position="223"/>
    </location>
</feature>
<dbReference type="CDD" id="cd06261">
    <property type="entry name" value="TM_PBP2"/>
    <property type="match status" value="1"/>
</dbReference>
<accession>A0ABY3Z4J8</accession>
<dbReference type="PANTHER" id="PTHR30193:SF44">
    <property type="entry name" value="LACTOSE TRANSPORT SYSTEM PERMEASE PROTEIN LACF"/>
    <property type="match status" value="1"/>
</dbReference>
<dbReference type="PROSITE" id="PS50928">
    <property type="entry name" value="ABC_TM1"/>
    <property type="match status" value="1"/>
</dbReference>
<gene>
    <name evidence="10" type="primary">lacF3</name>
    <name evidence="10" type="ORF">SRIMR7_24090</name>
</gene>
<dbReference type="Proteomes" id="UP000829494">
    <property type="component" value="Chromosome"/>
</dbReference>
<evidence type="ECO:0000256" key="2">
    <source>
        <dbReference type="ARBA" id="ARBA00022448"/>
    </source>
</evidence>
<evidence type="ECO:0000256" key="5">
    <source>
        <dbReference type="ARBA" id="ARBA00022989"/>
    </source>
</evidence>
<keyword evidence="6 7" id="KW-0472">Membrane</keyword>
<sequence>MARREGPDAACAGGTGAARSVSTEAARIGGTGAARSVSTGAACSESTGASRSDGTDVAPSESTDVTRTGAPHTARTEGPDMDDTVRRREEAPIAAPHVPEPAPSPVPAPSPAPAALTAPAPRRAKSPDTDPGLPHRRWWTPYLFLLPGLVMVVLFSLWPFVNTVILSLTDAQILKGGRFVGLENYGRALGDPDFWTATVNSVVYLAVVVPCLVLLPLALAVLVQRKIPGIGFFRSAFYTPVIASAVVVGLIWQWVLRSDGLVNTVFEKLHLISGPVPFLTDSTMLLVSAMIVTIWKGLGYYMVFYLAALGNVPTSLYEAAALDGAGAVRRFLSITIPSVKPMMLLVGTLSAISALRVFTEIYILGGESGGPGGGARTLPFLIRQVGLGFAGETGYAAAISILLFLLTLVFSLLGHRLSKGDER</sequence>
<feature type="compositionally biased region" description="Pro residues" evidence="8">
    <location>
        <begin position="98"/>
        <end position="112"/>
    </location>
</feature>
<protein>
    <submittedName>
        <fullName evidence="10">Lactose transport system permease protein LacF</fullName>
    </submittedName>
</protein>
<feature type="compositionally biased region" description="Polar residues" evidence="8">
    <location>
        <begin position="36"/>
        <end position="52"/>
    </location>
</feature>
<feature type="domain" description="ABC transmembrane type-1" evidence="9">
    <location>
        <begin position="198"/>
        <end position="414"/>
    </location>
</feature>
<evidence type="ECO:0000313" key="11">
    <source>
        <dbReference type="Proteomes" id="UP000829494"/>
    </source>
</evidence>
<dbReference type="SUPFAM" id="SSF160964">
    <property type="entry name" value="MalF N-terminal region-like"/>
    <property type="match status" value="1"/>
</dbReference>
<keyword evidence="3" id="KW-1003">Cell membrane</keyword>
<dbReference type="EMBL" id="CP094298">
    <property type="protein sequence ID" value="UNZ05241.1"/>
    <property type="molecule type" value="Genomic_DNA"/>
</dbReference>
<evidence type="ECO:0000256" key="6">
    <source>
        <dbReference type="ARBA" id="ARBA00023136"/>
    </source>
</evidence>
<dbReference type="InterPro" id="IPR051393">
    <property type="entry name" value="ABC_transporter_permease"/>
</dbReference>
<dbReference type="SUPFAM" id="SSF161098">
    <property type="entry name" value="MetI-like"/>
    <property type="match status" value="1"/>
</dbReference>
<evidence type="ECO:0000256" key="4">
    <source>
        <dbReference type="ARBA" id="ARBA00022692"/>
    </source>
</evidence>
<dbReference type="Pfam" id="PF00528">
    <property type="entry name" value="BPD_transp_1"/>
    <property type="match status" value="1"/>
</dbReference>